<protein>
    <recommendedName>
        <fullName evidence="2">RING-type E3 ubiquitin transferase</fullName>
        <ecNumber evidence="2">2.3.2.27</ecNumber>
    </recommendedName>
</protein>
<keyword evidence="3" id="KW-0479">Metal-binding</keyword>
<evidence type="ECO:0000256" key="4">
    <source>
        <dbReference type="ARBA" id="ARBA00022771"/>
    </source>
</evidence>
<keyword evidence="4 7" id="KW-0863">Zinc-finger</keyword>
<keyword evidence="9" id="KW-1133">Transmembrane helix</keyword>
<dbReference type="EC" id="2.3.2.27" evidence="2"/>
<dbReference type="Pfam" id="PF13639">
    <property type="entry name" value="zf-RING_2"/>
    <property type="match status" value="1"/>
</dbReference>
<evidence type="ECO:0000313" key="11">
    <source>
        <dbReference type="EMBL" id="CAD6251349.1"/>
    </source>
</evidence>
<dbReference type="OrthoDB" id="1681166at2759"/>
<evidence type="ECO:0000259" key="10">
    <source>
        <dbReference type="PROSITE" id="PS50089"/>
    </source>
</evidence>
<dbReference type="GO" id="GO:0061630">
    <property type="term" value="F:ubiquitin protein ligase activity"/>
    <property type="evidence" value="ECO:0007669"/>
    <property type="project" value="UniProtKB-EC"/>
</dbReference>
<proteinExistence type="inferred from homology"/>
<dbReference type="InterPro" id="IPR053238">
    <property type="entry name" value="RING-H2_zinc_finger"/>
</dbReference>
<feature type="region of interest" description="Disordered" evidence="8">
    <location>
        <begin position="208"/>
        <end position="228"/>
    </location>
</feature>
<comment type="similarity">
    <text evidence="6">Belongs to the RING-type zinc finger family. ATL subfamily.</text>
</comment>
<dbReference type="Proteomes" id="UP000604825">
    <property type="component" value="Unassembled WGS sequence"/>
</dbReference>
<dbReference type="InterPro" id="IPR013083">
    <property type="entry name" value="Znf_RING/FYVE/PHD"/>
</dbReference>
<evidence type="ECO:0000313" key="12">
    <source>
        <dbReference type="Proteomes" id="UP000604825"/>
    </source>
</evidence>
<evidence type="ECO:0000256" key="3">
    <source>
        <dbReference type="ARBA" id="ARBA00022723"/>
    </source>
</evidence>
<reference evidence="11" key="1">
    <citation type="submission" date="2020-10" db="EMBL/GenBank/DDBJ databases">
        <authorList>
            <person name="Han B."/>
            <person name="Lu T."/>
            <person name="Zhao Q."/>
            <person name="Huang X."/>
            <person name="Zhao Y."/>
        </authorList>
    </citation>
    <scope>NUCLEOTIDE SEQUENCE</scope>
</reference>
<keyword evidence="9" id="KW-0472">Membrane</keyword>
<name>A0A811Q5Y2_9POAL</name>
<dbReference type="PANTHER" id="PTHR14155">
    <property type="entry name" value="RING FINGER DOMAIN-CONTAINING"/>
    <property type="match status" value="1"/>
</dbReference>
<comment type="caution">
    <text evidence="11">The sequence shown here is derived from an EMBL/GenBank/DDBJ whole genome shotgun (WGS) entry which is preliminary data.</text>
</comment>
<evidence type="ECO:0000256" key="2">
    <source>
        <dbReference type="ARBA" id="ARBA00012483"/>
    </source>
</evidence>
<sequence>MAADCVTRVWALAIATAACVGLPSALVYAVVRIAAARRYGAVFALGLVLVFWVTISAAYYPRVCADLVPWLRGEPSLLVPQRSSFVTVDVFPRPRQAPAPAAAARGGGARVRVADDVLPPSPYPYEHQRVPLAQRYGDRGGGRMMGAFPWEAPPARGVARAGGADHDVPPPPPPLYPSYPCEQRRVPLAQASTSLMMMAALPREPPAARGKARAGADDDDAIQRPPCEEEIDGGPSKYCAICLADVDEEETAKRLPLCLHVFHRHCIDQWLQGHSTCPICRCNAFLTDSILSLNRR</sequence>
<gene>
    <name evidence="11" type="ORF">NCGR_LOCUS35098</name>
</gene>
<evidence type="ECO:0000256" key="6">
    <source>
        <dbReference type="ARBA" id="ARBA00024209"/>
    </source>
</evidence>
<dbReference type="CDD" id="cd16461">
    <property type="entry name" value="RING-H2_EL5-like"/>
    <property type="match status" value="1"/>
</dbReference>
<feature type="transmembrane region" description="Helical" evidence="9">
    <location>
        <begin position="39"/>
        <end position="60"/>
    </location>
</feature>
<organism evidence="11 12">
    <name type="scientific">Miscanthus lutarioriparius</name>
    <dbReference type="NCBI Taxonomy" id="422564"/>
    <lineage>
        <taxon>Eukaryota</taxon>
        <taxon>Viridiplantae</taxon>
        <taxon>Streptophyta</taxon>
        <taxon>Embryophyta</taxon>
        <taxon>Tracheophyta</taxon>
        <taxon>Spermatophyta</taxon>
        <taxon>Magnoliopsida</taxon>
        <taxon>Liliopsida</taxon>
        <taxon>Poales</taxon>
        <taxon>Poaceae</taxon>
        <taxon>PACMAD clade</taxon>
        <taxon>Panicoideae</taxon>
        <taxon>Andropogonodae</taxon>
        <taxon>Andropogoneae</taxon>
        <taxon>Saccharinae</taxon>
        <taxon>Miscanthus</taxon>
    </lineage>
</organism>
<evidence type="ECO:0000256" key="7">
    <source>
        <dbReference type="PROSITE-ProRule" id="PRU00175"/>
    </source>
</evidence>
<dbReference type="SUPFAM" id="SSF57850">
    <property type="entry name" value="RING/U-box"/>
    <property type="match status" value="1"/>
</dbReference>
<dbReference type="EMBL" id="CAJGYO010000008">
    <property type="protein sequence ID" value="CAD6251349.1"/>
    <property type="molecule type" value="Genomic_DNA"/>
</dbReference>
<evidence type="ECO:0000256" key="5">
    <source>
        <dbReference type="ARBA" id="ARBA00022833"/>
    </source>
</evidence>
<comment type="catalytic activity">
    <reaction evidence="1">
        <text>S-ubiquitinyl-[E2 ubiquitin-conjugating enzyme]-L-cysteine + [acceptor protein]-L-lysine = [E2 ubiquitin-conjugating enzyme]-L-cysteine + N(6)-ubiquitinyl-[acceptor protein]-L-lysine.</text>
        <dbReference type="EC" id="2.3.2.27"/>
    </reaction>
</comment>
<dbReference type="Gene3D" id="3.30.40.10">
    <property type="entry name" value="Zinc/RING finger domain, C3HC4 (zinc finger)"/>
    <property type="match status" value="1"/>
</dbReference>
<dbReference type="PANTHER" id="PTHR14155:SF485">
    <property type="entry name" value="E3 UBIQUITIN-PROTEIN LIGASE ATL41"/>
    <property type="match status" value="1"/>
</dbReference>
<keyword evidence="12" id="KW-1185">Reference proteome</keyword>
<dbReference type="SMART" id="SM00184">
    <property type="entry name" value="RING"/>
    <property type="match status" value="1"/>
</dbReference>
<evidence type="ECO:0000256" key="9">
    <source>
        <dbReference type="SAM" id="Phobius"/>
    </source>
</evidence>
<evidence type="ECO:0000256" key="1">
    <source>
        <dbReference type="ARBA" id="ARBA00000900"/>
    </source>
</evidence>
<feature type="domain" description="RING-type" evidence="10">
    <location>
        <begin position="239"/>
        <end position="281"/>
    </location>
</feature>
<dbReference type="PROSITE" id="PS50089">
    <property type="entry name" value="ZF_RING_2"/>
    <property type="match status" value="1"/>
</dbReference>
<keyword evidence="5" id="KW-0862">Zinc</keyword>
<evidence type="ECO:0000256" key="8">
    <source>
        <dbReference type="SAM" id="MobiDB-lite"/>
    </source>
</evidence>
<dbReference type="GO" id="GO:0008270">
    <property type="term" value="F:zinc ion binding"/>
    <property type="evidence" value="ECO:0007669"/>
    <property type="project" value="UniProtKB-KW"/>
</dbReference>
<dbReference type="InterPro" id="IPR001841">
    <property type="entry name" value="Znf_RING"/>
</dbReference>
<accession>A0A811Q5Y2</accession>
<keyword evidence="9" id="KW-0812">Transmembrane</keyword>
<dbReference type="AlphaFoldDB" id="A0A811Q5Y2"/>